<dbReference type="PATRIC" id="fig|1600.4.peg.1245"/>
<gene>
    <name evidence="2" type="ORF">LA749_06120</name>
    <name evidence="1" type="ORF">LBAT_1221</name>
</gene>
<evidence type="ECO:0000313" key="1">
    <source>
        <dbReference type="EMBL" id="BAQ57610.1"/>
    </source>
</evidence>
<evidence type="ECO:0000313" key="4">
    <source>
        <dbReference type="Proteomes" id="UP000325393"/>
    </source>
</evidence>
<dbReference type="Proteomes" id="UP000325393">
    <property type="component" value="Chromosome"/>
</dbReference>
<dbReference type="EMBL" id="CP044496">
    <property type="protein sequence ID" value="QFG51592.1"/>
    <property type="molecule type" value="Genomic_DNA"/>
</dbReference>
<dbReference type="KEGG" id="lae:LBAT_1221"/>
<dbReference type="STRING" id="1600.LBAT_1221"/>
<protein>
    <recommendedName>
        <fullName evidence="5">GyrI-like small molecule binding domain-containing protein</fullName>
    </recommendedName>
</protein>
<keyword evidence="3" id="KW-1185">Reference proteome</keyword>
<dbReference type="EMBL" id="AP014808">
    <property type="protein sequence ID" value="BAQ57610.1"/>
    <property type="molecule type" value="Genomic_DNA"/>
</dbReference>
<accession>A0A0D6A592</accession>
<name>A0A0D6A592_9LACO</name>
<dbReference type="RefSeq" id="WP_056970217.1">
    <property type="nucleotide sequence ID" value="NZ_AP014808.1"/>
</dbReference>
<evidence type="ECO:0008006" key="5">
    <source>
        <dbReference type="Google" id="ProtNLM"/>
    </source>
</evidence>
<dbReference type="GeneID" id="78212561"/>
<organism evidence="1 3">
    <name type="scientific">Lactobacillus acetotolerans</name>
    <dbReference type="NCBI Taxonomy" id="1600"/>
    <lineage>
        <taxon>Bacteria</taxon>
        <taxon>Bacillati</taxon>
        <taxon>Bacillota</taxon>
        <taxon>Bacilli</taxon>
        <taxon>Lactobacillales</taxon>
        <taxon>Lactobacillaceae</taxon>
        <taxon>Lactobacillus</taxon>
    </lineage>
</organism>
<proteinExistence type="predicted"/>
<reference evidence="2 4" key="2">
    <citation type="submission" date="2019-09" db="EMBL/GenBank/DDBJ databases">
        <title>Genome sequencing of Lactobacillus acetotolerans.</title>
        <authorList>
            <person name="Kim K."/>
        </authorList>
    </citation>
    <scope>NUCLEOTIDE SEQUENCE [LARGE SCALE GENOMIC DNA]</scope>
    <source>
        <strain evidence="2 4">LA749</strain>
    </source>
</reference>
<dbReference type="AlphaFoldDB" id="A0A0D6A592"/>
<dbReference type="OrthoDB" id="2305429at2"/>
<evidence type="ECO:0000313" key="2">
    <source>
        <dbReference type="EMBL" id="QFG51592.1"/>
    </source>
</evidence>
<evidence type="ECO:0000313" key="3">
    <source>
        <dbReference type="Proteomes" id="UP000035709"/>
    </source>
</evidence>
<dbReference type="Proteomes" id="UP000035709">
    <property type="component" value="Chromosome"/>
</dbReference>
<reference evidence="1 3" key="1">
    <citation type="submission" date="2015-03" db="EMBL/GenBank/DDBJ databases">
        <title>Complete genome sequence of Lactobacillus acetotolerans NBRC 13120.</title>
        <authorList>
            <person name="Toh H."/>
            <person name="Morita H."/>
            <person name="Fujita N."/>
        </authorList>
    </citation>
    <scope>NUCLEOTIDE SEQUENCE [LARGE SCALE GENOMIC DNA]</scope>
    <source>
        <strain evidence="1 3">NBRC 13120</strain>
    </source>
</reference>
<sequence>MDRIQEAVTFVGRPFPDTMMDKQRSYTACNMKMENDPVFQKFLKDNNLQTQRTNMIVFGPDNFMYWYGVLTNKVKNIPSGLMKYQLPKAKVAEESSADQTLAFFNTPLNAVLPKFLKKLATRGVKVYENVGDSPTPYVLQTLNLDTKKLTQTLYVEASK</sequence>